<name>A0A180GBT5_PUCT1</name>
<reference evidence="2 3" key="3">
    <citation type="journal article" date="2017" name="G3 (Bethesda)">
        <title>Comparative analysis highlights variable genome content of wheat rusts and divergence of the mating loci.</title>
        <authorList>
            <person name="Cuomo C.A."/>
            <person name="Bakkeren G."/>
            <person name="Khalil H.B."/>
            <person name="Panwar V."/>
            <person name="Joly D."/>
            <person name="Linning R."/>
            <person name="Sakthikumar S."/>
            <person name="Song X."/>
            <person name="Adiconis X."/>
            <person name="Fan L."/>
            <person name="Goldberg J.M."/>
            <person name="Levin J.Z."/>
            <person name="Young S."/>
            <person name="Zeng Q."/>
            <person name="Anikster Y."/>
            <person name="Bruce M."/>
            <person name="Wang M."/>
            <person name="Yin C."/>
            <person name="McCallum B."/>
            <person name="Szabo L.J."/>
            <person name="Hulbert S."/>
            <person name="Chen X."/>
            <person name="Fellers J.P."/>
        </authorList>
    </citation>
    <scope>NUCLEOTIDE SEQUENCE</scope>
    <source>
        <strain evidence="3">Isolate 1-1 / race 1 (BBBD)</strain>
        <strain evidence="2">isolate 1-1 / race 1 (BBBD)</strain>
    </source>
</reference>
<dbReference type="AlphaFoldDB" id="A0A180GBT5"/>
<evidence type="ECO:0008006" key="4">
    <source>
        <dbReference type="Google" id="ProtNLM"/>
    </source>
</evidence>
<keyword evidence="3" id="KW-1185">Reference proteome</keyword>
<reference evidence="1" key="2">
    <citation type="submission" date="2016-05" db="EMBL/GenBank/DDBJ databases">
        <title>Comparative analysis highlights variable genome content of wheat rusts and divergence of the mating loci.</title>
        <authorList>
            <person name="Cuomo C.A."/>
            <person name="Bakkeren G."/>
            <person name="Szabo L."/>
            <person name="Khalil H."/>
            <person name="Joly D."/>
            <person name="Goldberg J."/>
            <person name="Young S."/>
            <person name="Zeng Q."/>
            <person name="Fellers J."/>
        </authorList>
    </citation>
    <scope>NUCLEOTIDE SEQUENCE [LARGE SCALE GENOMIC DNA]</scope>
    <source>
        <strain evidence="1">1-1 BBBD Race 1</strain>
    </source>
</reference>
<dbReference type="VEuPathDB" id="FungiDB:PTTG_03291"/>
<sequence>MLRHTKRASTIHRLNRLIQRQVRGAIVESALNDNSGSSENGDLEEAIVTLILIKKHRYLAPRTRLPHAPDNTKYLFSLDELRFKQEFRMLQHYFFHLLSKIEDHPVFQNNSNIPQRHLREQLMVTLKRMGLYGNSALGAVILYCSRTIEAILSLEKNYVQWPDVQARQALASQISSFTGFRNCVGIIDGTLFPLYNKPSIDPQDYYLRKGYYGLAALVVCNEEKQITYHMTGFPVCLTASLPAQAVAMILASGRTPSSSLTKVNSSPLGSILFPIRDFWTSQMLCQLSDGHPMEPCLDCERDSTGISAQFASVTNTALGSLKDDSKAYADFGKNSAQLEQWRVSHIGYLHV</sequence>
<organism evidence="1">
    <name type="scientific">Puccinia triticina (isolate 1-1 / race 1 (BBBD))</name>
    <name type="common">Brown leaf rust fungus</name>
    <dbReference type="NCBI Taxonomy" id="630390"/>
    <lineage>
        <taxon>Eukaryota</taxon>
        <taxon>Fungi</taxon>
        <taxon>Dikarya</taxon>
        <taxon>Basidiomycota</taxon>
        <taxon>Pucciniomycotina</taxon>
        <taxon>Pucciniomycetes</taxon>
        <taxon>Pucciniales</taxon>
        <taxon>Pucciniaceae</taxon>
        <taxon>Puccinia</taxon>
    </lineage>
</organism>
<dbReference type="EMBL" id="ADAS02000109">
    <property type="protein sequence ID" value="OAV90091.1"/>
    <property type="molecule type" value="Genomic_DNA"/>
</dbReference>
<reference evidence="2" key="4">
    <citation type="submission" date="2025-05" db="UniProtKB">
        <authorList>
            <consortium name="EnsemblFungi"/>
        </authorList>
    </citation>
    <scope>IDENTIFICATION</scope>
    <source>
        <strain evidence="2">isolate 1-1 / race 1 (BBBD)</strain>
    </source>
</reference>
<gene>
    <name evidence="1" type="ORF">PTTG_03291</name>
</gene>
<evidence type="ECO:0000313" key="1">
    <source>
        <dbReference type="EMBL" id="OAV90091.1"/>
    </source>
</evidence>
<protein>
    <recommendedName>
        <fullName evidence="4">DDE Tnp4 domain-containing protein</fullName>
    </recommendedName>
</protein>
<evidence type="ECO:0000313" key="2">
    <source>
        <dbReference type="EnsemblFungi" id="PTTG_03291-t43_1-p1"/>
    </source>
</evidence>
<proteinExistence type="predicted"/>
<reference evidence="1" key="1">
    <citation type="submission" date="2009-11" db="EMBL/GenBank/DDBJ databases">
        <authorList>
            <consortium name="The Broad Institute Genome Sequencing Platform"/>
            <person name="Ward D."/>
            <person name="Feldgarden M."/>
            <person name="Earl A."/>
            <person name="Young S.K."/>
            <person name="Zeng Q."/>
            <person name="Koehrsen M."/>
            <person name="Alvarado L."/>
            <person name="Berlin A."/>
            <person name="Bochicchio J."/>
            <person name="Borenstein D."/>
            <person name="Chapman S.B."/>
            <person name="Chen Z."/>
            <person name="Engels R."/>
            <person name="Freedman E."/>
            <person name="Gellesch M."/>
            <person name="Goldberg J."/>
            <person name="Griggs A."/>
            <person name="Gujja S."/>
            <person name="Heilman E."/>
            <person name="Heiman D."/>
            <person name="Hepburn T."/>
            <person name="Howarth C."/>
            <person name="Jen D."/>
            <person name="Larson L."/>
            <person name="Lewis B."/>
            <person name="Mehta T."/>
            <person name="Park D."/>
            <person name="Pearson M."/>
            <person name="Roberts A."/>
            <person name="Saif S."/>
            <person name="Shea T."/>
            <person name="Shenoy N."/>
            <person name="Sisk P."/>
            <person name="Stolte C."/>
            <person name="Sykes S."/>
            <person name="Thomson T."/>
            <person name="Walk T."/>
            <person name="White J."/>
            <person name="Yandava C."/>
            <person name="Izard J."/>
            <person name="Baranova O.V."/>
            <person name="Blanton J.M."/>
            <person name="Tanner A.C."/>
            <person name="Dewhirst F.E."/>
            <person name="Haas B."/>
            <person name="Nusbaum C."/>
            <person name="Birren B."/>
        </authorList>
    </citation>
    <scope>NUCLEOTIDE SEQUENCE [LARGE SCALE GENOMIC DNA]</scope>
    <source>
        <strain evidence="1">1-1 BBBD Race 1</strain>
    </source>
</reference>
<accession>A0A180GBT5</accession>
<dbReference type="Proteomes" id="UP000005240">
    <property type="component" value="Unassembled WGS sequence"/>
</dbReference>
<dbReference type="EnsemblFungi" id="PTTG_03291-t43_1">
    <property type="protein sequence ID" value="PTTG_03291-t43_1-p1"/>
    <property type="gene ID" value="PTTG_03291"/>
</dbReference>
<dbReference type="OrthoDB" id="2408877at2759"/>
<evidence type="ECO:0000313" key="3">
    <source>
        <dbReference type="Proteomes" id="UP000005240"/>
    </source>
</evidence>